<dbReference type="PRINTS" id="PR00742">
    <property type="entry name" value="GLHYDRLASE35"/>
</dbReference>
<dbReference type="EMBL" id="JBAWSV010000005">
    <property type="protein sequence ID" value="MEI4830916.1"/>
    <property type="molecule type" value="Genomic_DNA"/>
</dbReference>
<dbReference type="EC" id="3.2.1.23" evidence="8"/>
<dbReference type="RefSeq" id="WP_336481298.1">
    <property type="nucleotide sequence ID" value="NZ_JBAWSV010000001.1"/>
</dbReference>
<dbReference type="Gene3D" id="2.60.120.260">
    <property type="entry name" value="Galactose-binding domain-like"/>
    <property type="match status" value="3"/>
</dbReference>
<evidence type="ECO:0000256" key="2">
    <source>
        <dbReference type="ARBA" id="ARBA00022801"/>
    </source>
</evidence>
<gene>
    <name evidence="8" type="ORF">WAX78_05765</name>
    <name evidence="9" type="ORF">WAX78_15810</name>
</gene>
<dbReference type="InterPro" id="IPR031330">
    <property type="entry name" value="Gly_Hdrlase_35_cat"/>
</dbReference>
<dbReference type="SUPFAM" id="SSF49785">
    <property type="entry name" value="Galactose-binding domain-like"/>
    <property type="match status" value="1"/>
</dbReference>
<dbReference type="InterPro" id="IPR017853">
    <property type="entry name" value="GH"/>
</dbReference>
<feature type="domain" description="Glycoside hydrolase 35 catalytic" evidence="5">
    <location>
        <begin position="11"/>
        <end position="314"/>
    </location>
</feature>
<dbReference type="InterPro" id="IPR048912">
    <property type="entry name" value="BetaGal1-like_ABD1"/>
</dbReference>
<sequence>MITYDQKSWKIQNQRIFILSAAIHYFRLPRSEWGEVLDKAKAGGCNTIETYIPWNFHEMNEGEWDFSGDKDVAHFFQLCADKGLYVIARPGPYICAEWDFGGLPWWLSTKKGIQYRSSEPTFLQYVDKYFDQIIPIIDEFQLTKNGTVIMVQVENEFQSYGKPDKQYMEYLRDGMIARDIEVPFVTCYGAVDGAVEFRNFWSNSKHAATILDERYTDQPKGVMEFWIGWFEQWGGNKANQKTPEQLERECYQLLSNGYSAINYYMYFGGTNFDHWGGRTSGEQTFSITSYDYDVALDEYLQPTKKYEVLKRYHAFVKWLEPLLTNAEQASSDLKLPSDLTSQRIVSPYGEVTFIENNRNERIQSQVYHNHSLVPFTIEANAVLPIVCNVNAGNYFKIEALTGRTTGFGSDEAVVYQEEGQRSSLLLQLNRKADIDCPLPNQFELVEEDRIAFRFFHGSQPQTVQLLFEDGSTYCISIVSRQSMEGNSVPLKKSTSIAPLKWETADENLCFLREGVKEVEKPLDFSSFGQFSGYLGYESEFYSSETKETTIVFPRIEDPVMVFCNHQFVGKLSKLGASSIDVSVKQGKNTLTCLVQNMGRYNFTQSIGEPKGISEAPALSGKHLSLLGNWQVEGCGVQHHLSQIPKIDGRIGFLSSFLNVGYDSAILVGEGVSRVNVNGKPAKMLMDNQTAWGKSSAVYGVADISDALKQGENVLDLDVQNISNIRRFDLYLFNEREQIHGWKMKSCAQLHEEKKWTLSENGDKQSVYPRWYKGHFSWTPDQGTIVKVRFNHLSKGCFWVNGQCLGRYWNIGPQEDYKIPASLLAEQNEIVIFDEEGLMPNDVVIHSYTAFAPLQEKQFVINLPTSQKIL</sequence>
<evidence type="ECO:0000256" key="3">
    <source>
        <dbReference type="ARBA" id="ARBA00023295"/>
    </source>
</evidence>
<dbReference type="Pfam" id="PF01301">
    <property type="entry name" value="Glyco_hydro_35"/>
    <property type="match status" value="1"/>
</dbReference>
<reference evidence="8 10" key="1">
    <citation type="submission" date="2024-01" db="EMBL/GenBank/DDBJ databases">
        <title>Seven novel Bacillus-like species.</title>
        <authorList>
            <person name="Liu G."/>
        </authorList>
    </citation>
    <scope>NUCLEOTIDE SEQUENCE [LARGE SCALE GENOMIC DNA]</scope>
    <source>
        <strain evidence="8 10">FJAT-53711</strain>
    </source>
</reference>
<evidence type="ECO:0000313" key="9">
    <source>
        <dbReference type="EMBL" id="MEI4830916.1"/>
    </source>
</evidence>
<keyword evidence="2 8" id="KW-0378">Hydrolase</keyword>
<dbReference type="EMBL" id="JBAWSV010000001">
    <property type="protein sequence ID" value="MEI4828957.1"/>
    <property type="molecule type" value="Genomic_DNA"/>
</dbReference>
<proteinExistence type="inferred from homology"/>
<dbReference type="Pfam" id="PF21467">
    <property type="entry name" value="BetaGal_gal-bd"/>
    <property type="match status" value="1"/>
</dbReference>
<evidence type="ECO:0000313" key="8">
    <source>
        <dbReference type="EMBL" id="MEI4828957.1"/>
    </source>
</evidence>
<dbReference type="Proteomes" id="UP001367922">
    <property type="component" value="Unassembled WGS sequence"/>
</dbReference>
<keyword evidence="10" id="KW-1185">Reference proteome</keyword>
<dbReference type="GO" id="GO:0004565">
    <property type="term" value="F:beta-galactosidase activity"/>
    <property type="evidence" value="ECO:0007669"/>
    <property type="project" value="UniProtKB-EC"/>
</dbReference>
<dbReference type="InterPro" id="IPR001944">
    <property type="entry name" value="Glycoside_Hdrlase_35"/>
</dbReference>
<dbReference type="Pfam" id="PF21317">
    <property type="entry name" value="BetaGal_ABD_1"/>
    <property type="match status" value="1"/>
</dbReference>
<dbReference type="Gene3D" id="3.20.20.80">
    <property type="entry name" value="Glycosidases"/>
    <property type="match status" value="1"/>
</dbReference>
<dbReference type="PANTHER" id="PTHR23421">
    <property type="entry name" value="BETA-GALACTOSIDASE RELATED"/>
    <property type="match status" value="1"/>
</dbReference>
<accession>A0ABU8FUR1</accession>
<evidence type="ECO:0000259" key="6">
    <source>
        <dbReference type="Pfam" id="PF21317"/>
    </source>
</evidence>
<evidence type="ECO:0000259" key="7">
    <source>
        <dbReference type="Pfam" id="PF21467"/>
    </source>
</evidence>
<feature type="domain" description="Beta-galactosidase galactose-binding" evidence="7">
    <location>
        <begin position="768"/>
        <end position="826"/>
    </location>
</feature>
<protein>
    <submittedName>
        <fullName evidence="8">Beta-galactosidase</fullName>
        <ecNumber evidence="8">3.2.1.23</ecNumber>
    </submittedName>
</protein>
<feature type="domain" description="Beta-galactosidase 1-like first all-beta" evidence="6">
    <location>
        <begin position="521"/>
        <end position="624"/>
    </location>
</feature>
<keyword evidence="3 8" id="KW-0326">Glycosidase</keyword>
<dbReference type="InterPro" id="IPR008979">
    <property type="entry name" value="Galactose-bd-like_sf"/>
</dbReference>
<evidence type="ECO:0000256" key="4">
    <source>
        <dbReference type="RuleBase" id="RU003679"/>
    </source>
</evidence>
<organism evidence="8 10">
    <name type="scientific">Bacillus yunxiaonensis</name>
    <dbReference type="NCBI Taxonomy" id="3127665"/>
    <lineage>
        <taxon>Bacteria</taxon>
        <taxon>Bacillati</taxon>
        <taxon>Bacillota</taxon>
        <taxon>Bacilli</taxon>
        <taxon>Bacillales</taxon>
        <taxon>Bacillaceae</taxon>
        <taxon>Bacillus</taxon>
    </lineage>
</organism>
<dbReference type="InterPro" id="IPR048913">
    <property type="entry name" value="BetaGal_gal-bd"/>
</dbReference>
<evidence type="ECO:0000259" key="5">
    <source>
        <dbReference type="Pfam" id="PF01301"/>
    </source>
</evidence>
<name>A0ABU8FUR1_9BACI</name>
<evidence type="ECO:0000313" key="10">
    <source>
        <dbReference type="Proteomes" id="UP001367922"/>
    </source>
</evidence>
<comment type="similarity">
    <text evidence="1 4">Belongs to the glycosyl hydrolase 35 family.</text>
</comment>
<evidence type="ECO:0000256" key="1">
    <source>
        <dbReference type="ARBA" id="ARBA00009809"/>
    </source>
</evidence>
<dbReference type="SUPFAM" id="SSF51445">
    <property type="entry name" value="(Trans)glycosidases"/>
    <property type="match status" value="1"/>
</dbReference>
<comment type="caution">
    <text evidence="8">The sequence shown here is derived from an EMBL/GenBank/DDBJ whole genome shotgun (WGS) entry which is preliminary data.</text>
</comment>